<keyword evidence="3" id="KW-1185">Reference proteome</keyword>
<evidence type="ECO:0000313" key="3">
    <source>
        <dbReference type="Proteomes" id="UP001501321"/>
    </source>
</evidence>
<gene>
    <name evidence="2" type="ORF">GCM10023095_22530</name>
</gene>
<dbReference type="PANTHER" id="PTHR39158:SF1">
    <property type="entry name" value="DNAJ HOMOLOG SUBFAMILY C MEMBER 28"/>
    <property type="match status" value="1"/>
</dbReference>
<protein>
    <submittedName>
        <fullName evidence="2">DUF1992 domain-containing protein</fullName>
    </submittedName>
</protein>
<proteinExistence type="predicted"/>
<evidence type="ECO:0000313" key="2">
    <source>
        <dbReference type="EMBL" id="GAA4500554.1"/>
    </source>
</evidence>
<dbReference type="RefSeq" id="WP_345013112.1">
    <property type="nucleotide sequence ID" value="NZ_BAABFC010000014.1"/>
</dbReference>
<sequence>MSLLIDQLAERQIQAALAQGQLDALPGRGQPLQLEDDSGVPEALRLGYRLLKNAGYLPPELQQRQEALALCDLLARCHGPDDEAATELLRRLRQLELKLRIKGLDTRFIHRYLQSAQMKR</sequence>
<dbReference type="InterPro" id="IPR052573">
    <property type="entry name" value="DnaJ_C_subfamily_28"/>
</dbReference>
<dbReference type="PANTHER" id="PTHR39158">
    <property type="entry name" value="OS08G0560600 PROTEIN"/>
    <property type="match status" value="1"/>
</dbReference>
<evidence type="ECO:0000259" key="1">
    <source>
        <dbReference type="Pfam" id="PF09350"/>
    </source>
</evidence>
<comment type="caution">
    <text evidence="2">The sequence shown here is derived from an EMBL/GenBank/DDBJ whole genome shotgun (WGS) entry which is preliminary data.</text>
</comment>
<dbReference type="Pfam" id="PF09350">
    <property type="entry name" value="DJC28_CD"/>
    <property type="match status" value="1"/>
</dbReference>
<reference evidence="3" key="1">
    <citation type="journal article" date="2019" name="Int. J. Syst. Evol. Microbiol.">
        <title>The Global Catalogue of Microorganisms (GCM) 10K type strain sequencing project: providing services to taxonomists for standard genome sequencing and annotation.</title>
        <authorList>
            <consortium name="The Broad Institute Genomics Platform"/>
            <consortium name="The Broad Institute Genome Sequencing Center for Infectious Disease"/>
            <person name="Wu L."/>
            <person name="Ma J."/>
        </authorList>
    </citation>
    <scope>NUCLEOTIDE SEQUENCE [LARGE SCALE GENOMIC DNA]</scope>
    <source>
        <strain evidence="3">JCM 32226</strain>
    </source>
</reference>
<dbReference type="Proteomes" id="UP001501321">
    <property type="component" value="Unassembled WGS sequence"/>
</dbReference>
<dbReference type="InterPro" id="IPR018961">
    <property type="entry name" value="DnaJ_homolog_subfam-C_membr-28"/>
</dbReference>
<accession>A0ABP8QDU3</accession>
<organism evidence="2 3">
    <name type="scientific">Pseudaeromonas paramecii</name>
    <dbReference type="NCBI Taxonomy" id="2138166"/>
    <lineage>
        <taxon>Bacteria</taxon>
        <taxon>Pseudomonadati</taxon>
        <taxon>Pseudomonadota</taxon>
        <taxon>Gammaproteobacteria</taxon>
        <taxon>Aeromonadales</taxon>
        <taxon>Aeromonadaceae</taxon>
        <taxon>Pseudaeromonas</taxon>
    </lineage>
</organism>
<dbReference type="EMBL" id="BAABFC010000014">
    <property type="protein sequence ID" value="GAA4500554.1"/>
    <property type="molecule type" value="Genomic_DNA"/>
</dbReference>
<feature type="domain" description="DnaJ homologue subfamily C member 28 conserved" evidence="1">
    <location>
        <begin position="8"/>
        <end position="74"/>
    </location>
</feature>
<name>A0ABP8QDU3_9GAMM</name>